<reference evidence="13 14" key="1">
    <citation type="submission" date="2020-07" db="EMBL/GenBank/DDBJ databases">
        <title>Gai3-2, isolated from salt lake.</title>
        <authorList>
            <person name="Cui H."/>
            <person name="Shi X."/>
        </authorList>
    </citation>
    <scope>NUCLEOTIDE SEQUENCE [LARGE SCALE GENOMIC DNA]</scope>
    <source>
        <strain evidence="13 14">Gai3-2</strain>
    </source>
</reference>
<dbReference type="Gene3D" id="6.10.140.1330">
    <property type="match status" value="1"/>
</dbReference>
<feature type="transmembrane region" description="Helical" evidence="11">
    <location>
        <begin position="118"/>
        <end position="139"/>
    </location>
</feature>
<feature type="transmembrane region" description="Helical" evidence="11">
    <location>
        <begin position="60"/>
        <end position="78"/>
    </location>
</feature>
<accession>A0A7D5GA10</accession>
<dbReference type="GO" id="GO:0015386">
    <property type="term" value="F:potassium:proton antiporter activity"/>
    <property type="evidence" value="ECO:0007669"/>
    <property type="project" value="TreeGrafter"/>
</dbReference>
<evidence type="ECO:0000256" key="8">
    <source>
        <dbReference type="ARBA" id="ARBA00023065"/>
    </source>
</evidence>
<keyword evidence="6 11" id="KW-1133">Transmembrane helix</keyword>
<organism evidence="13 14">
    <name type="scientific">Halorarum halophilum</name>
    <dbReference type="NCBI Taxonomy" id="2743090"/>
    <lineage>
        <taxon>Archaea</taxon>
        <taxon>Methanobacteriati</taxon>
        <taxon>Methanobacteriota</taxon>
        <taxon>Stenosarchaea group</taxon>
        <taxon>Halobacteria</taxon>
        <taxon>Halobacteriales</taxon>
        <taxon>Haloferacaceae</taxon>
        <taxon>Halorarum</taxon>
    </lineage>
</organism>
<dbReference type="AlphaFoldDB" id="A0A7D5GA10"/>
<evidence type="ECO:0000256" key="9">
    <source>
        <dbReference type="ARBA" id="ARBA00023136"/>
    </source>
</evidence>
<keyword evidence="10" id="KW-0739">Sodium transport</keyword>
<feature type="transmembrane region" description="Helical" evidence="11">
    <location>
        <begin position="318"/>
        <end position="342"/>
    </location>
</feature>
<feature type="transmembrane region" description="Helical" evidence="11">
    <location>
        <begin position="255"/>
        <end position="272"/>
    </location>
</feature>
<feature type="domain" description="Cation/H+ exchanger transmembrane" evidence="12">
    <location>
        <begin position="17"/>
        <end position="409"/>
    </location>
</feature>
<evidence type="ECO:0000256" key="2">
    <source>
        <dbReference type="ARBA" id="ARBA00022448"/>
    </source>
</evidence>
<dbReference type="Pfam" id="PF00999">
    <property type="entry name" value="Na_H_Exchanger"/>
    <property type="match status" value="1"/>
</dbReference>
<dbReference type="EMBL" id="CP058529">
    <property type="protein sequence ID" value="QLG26246.1"/>
    <property type="molecule type" value="Genomic_DNA"/>
</dbReference>
<evidence type="ECO:0000256" key="7">
    <source>
        <dbReference type="ARBA" id="ARBA00023053"/>
    </source>
</evidence>
<evidence type="ECO:0000256" key="1">
    <source>
        <dbReference type="ARBA" id="ARBA00004651"/>
    </source>
</evidence>
<proteinExistence type="predicted"/>
<evidence type="ECO:0000256" key="11">
    <source>
        <dbReference type="SAM" id="Phobius"/>
    </source>
</evidence>
<evidence type="ECO:0000256" key="5">
    <source>
        <dbReference type="ARBA" id="ARBA00022692"/>
    </source>
</evidence>
<keyword evidence="8" id="KW-0406">Ion transport</keyword>
<dbReference type="GO" id="GO:0005886">
    <property type="term" value="C:plasma membrane"/>
    <property type="evidence" value="ECO:0007669"/>
    <property type="project" value="UniProtKB-SubCell"/>
</dbReference>
<dbReference type="Proteomes" id="UP000509750">
    <property type="component" value="Chromosome"/>
</dbReference>
<feature type="transmembrane region" description="Helical" evidence="11">
    <location>
        <begin position="284"/>
        <end position="306"/>
    </location>
</feature>
<keyword evidence="3" id="KW-0050">Antiport</keyword>
<feature type="transmembrane region" description="Helical" evidence="11">
    <location>
        <begin position="6"/>
        <end position="25"/>
    </location>
</feature>
<dbReference type="PANTHER" id="PTHR10110:SF195">
    <property type="entry name" value="NA(+)_H(+) ANTIPORTER NHAS2"/>
    <property type="match status" value="1"/>
</dbReference>
<feature type="transmembrane region" description="Helical" evidence="11">
    <location>
        <begin position="90"/>
        <end position="112"/>
    </location>
</feature>
<name>A0A7D5GA10_9EURY</name>
<feature type="transmembrane region" description="Helical" evidence="11">
    <location>
        <begin position="32"/>
        <end position="54"/>
    </location>
</feature>
<evidence type="ECO:0000259" key="12">
    <source>
        <dbReference type="Pfam" id="PF00999"/>
    </source>
</evidence>
<dbReference type="PANTHER" id="PTHR10110">
    <property type="entry name" value="SODIUM/HYDROGEN EXCHANGER"/>
    <property type="match status" value="1"/>
</dbReference>
<evidence type="ECO:0000313" key="14">
    <source>
        <dbReference type="Proteomes" id="UP000509750"/>
    </source>
</evidence>
<gene>
    <name evidence="13" type="ORF">HUG10_01235</name>
</gene>
<dbReference type="InterPro" id="IPR018422">
    <property type="entry name" value="Cation/H_exchanger_CPA1"/>
</dbReference>
<evidence type="ECO:0000256" key="4">
    <source>
        <dbReference type="ARBA" id="ARBA00022475"/>
    </source>
</evidence>
<keyword evidence="14" id="KW-1185">Reference proteome</keyword>
<dbReference type="GeneID" id="56027414"/>
<evidence type="ECO:0000256" key="3">
    <source>
        <dbReference type="ARBA" id="ARBA00022449"/>
    </source>
</evidence>
<keyword evidence="9 11" id="KW-0472">Membrane</keyword>
<dbReference type="OrthoDB" id="11709at2157"/>
<evidence type="ECO:0000256" key="6">
    <source>
        <dbReference type="ARBA" id="ARBA00022989"/>
    </source>
</evidence>
<sequence>MVETTAVVLGVLVSFAIAIGVRVLSNRTLLPYTVLLVTVGFMLSVFPLQTYLGFNLDPLFTHDAILFIFLPAILFLGAAEIDHERFRQNLLITVITVLVGLPVAITAIGWLGTKLFEMPLLIMLLFGAMAYPIDPVAVLSLFEKAGAPPRLAVLVEGESLLDDGLAIVVFSALLALVRDASPTELTGTGLFSLDQLGAFVIDFLIVSLGGTLVGIGIGYATYRMQRATNDQANLFMISFIAVYGGFYVAEHVLHVSGILATVVTGLILGTLSRKYALSEENLEFLVGIWESIVFLLETMLFVAIGIEVSSRQVLSTLPIVLTTLVLLIGVRAGVIYGIMNLLNQVIEDPVPVSYQHVIIWGGMHGVIPIALALSLGPAIPFGGQLKTAVFGVVVASMILQGLSMTSVLEATGVT</sequence>
<protein>
    <submittedName>
        <fullName evidence="13">Cation:proton antiporter</fullName>
    </submittedName>
</protein>
<feature type="transmembrane region" description="Helical" evidence="11">
    <location>
        <begin position="160"/>
        <end position="177"/>
    </location>
</feature>
<feature type="transmembrane region" description="Helical" evidence="11">
    <location>
        <begin position="388"/>
        <end position="408"/>
    </location>
</feature>
<keyword evidence="2" id="KW-0813">Transport</keyword>
<feature type="transmembrane region" description="Helical" evidence="11">
    <location>
        <begin position="197"/>
        <end position="220"/>
    </location>
</feature>
<comment type="subcellular location">
    <subcellularLocation>
        <location evidence="1">Cell membrane</location>
        <topology evidence="1">Multi-pass membrane protein</topology>
    </subcellularLocation>
</comment>
<dbReference type="GO" id="GO:0098719">
    <property type="term" value="P:sodium ion import across plasma membrane"/>
    <property type="evidence" value="ECO:0007669"/>
    <property type="project" value="TreeGrafter"/>
</dbReference>
<dbReference type="GO" id="GO:0015385">
    <property type="term" value="F:sodium:proton antiporter activity"/>
    <property type="evidence" value="ECO:0007669"/>
    <property type="project" value="InterPro"/>
</dbReference>
<dbReference type="GO" id="GO:0051453">
    <property type="term" value="P:regulation of intracellular pH"/>
    <property type="evidence" value="ECO:0007669"/>
    <property type="project" value="TreeGrafter"/>
</dbReference>
<evidence type="ECO:0000256" key="10">
    <source>
        <dbReference type="ARBA" id="ARBA00023201"/>
    </source>
</evidence>
<evidence type="ECO:0000313" key="13">
    <source>
        <dbReference type="EMBL" id="QLG26246.1"/>
    </source>
</evidence>
<keyword evidence="4" id="KW-1003">Cell membrane</keyword>
<dbReference type="RefSeq" id="WP_179167821.1">
    <property type="nucleotide sequence ID" value="NZ_CP058529.1"/>
</dbReference>
<keyword evidence="7" id="KW-0915">Sodium</keyword>
<dbReference type="InterPro" id="IPR006153">
    <property type="entry name" value="Cation/H_exchanger_TM"/>
</dbReference>
<feature type="transmembrane region" description="Helical" evidence="11">
    <location>
        <begin position="354"/>
        <end position="376"/>
    </location>
</feature>
<keyword evidence="5 11" id="KW-0812">Transmembrane</keyword>
<feature type="transmembrane region" description="Helical" evidence="11">
    <location>
        <begin position="232"/>
        <end position="249"/>
    </location>
</feature>
<dbReference type="KEGG" id="halg:HUG10_01235"/>